<evidence type="ECO:0000313" key="2">
    <source>
        <dbReference type="Proteomes" id="UP001583186"/>
    </source>
</evidence>
<organism evidence="1 2">
    <name type="scientific">Sporothrix stenoceras</name>
    <dbReference type="NCBI Taxonomy" id="5173"/>
    <lineage>
        <taxon>Eukaryota</taxon>
        <taxon>Fungi</taxon>
        <taxon>Dikarya</taxon>
        <taxon>Ascomycota</taxon>
        <taxon>Pezizomycotina</taxon>
        <taxon>Sordariomycetes</taxon>
        <taxon>Sordariomycetidae</taxon>
        <taxon>Ophiostomatales</taxon>
        <taxon>Ophiostomataceae</taxon>
        <taxon>Sporothrix</taxon>
    </lineage>
</organism>
<sequence>MGKRGPVEFAKSAKGSYNLVLKSQIHDGAIPNCNEVHWMQYFEELRIATVRHIYSWSSERSLGDIDPYILMDFVEGETLHACWARWDSSTVEADKAKLRTALRHLAEILLELSRIAWAFAW</sequence>
<name>A0ABR3ZDM2_9PEZI</name>
<comment type="caution">
    <text evidence="1">The sequence shown here is derived from an EMBL/GenBank/DDBJ whole genome shotgun (WGS) entry which is preliminary data.</text>
</comment>
<accession>A0ABR3ZDM2</accession>
<dbReference type="EMBL" id="JAWCUI010000015">
    <property type="protein sequence ID" value="KAL1898490.1"/>
    <property type="molecule type" value="Genomic_DNA"/>
</dbReference>
<evidence type="ECO:0000313" key="1">
    <source>
        <dbReference type="EMBL" id="KAL1898490.1"/>
    </source>
</evidence>
<evidence type="ECO:0008006" key="3">
    <source>
        <dbReference type="Google" id="ProtNLM"/>
    </source>
</evidence>
<dbReference type="SUPFAM" id="SSF56112">
    <property type="entry name" value="Protein kinase-like (PK-like)"/>
    <property type="match status" value="1"/>
</dbReference>
<reference evidence="1 2" key="1">
    <citation type="journal article" date="2024" name="IMA Fungus">
        <title>IMA Genome - F19 : A genome assembly and annotation guide to empower mycologists, including annotated draft genome sequences of Ceratocystis pirilliformis, Diaporthe australafricana, Fusarium ophioides, Paecilomyces lecythidis, and Sporothrix stenoceras.</title>
        <authorList>
            <person name="Aylward J."/>
            <person name="Wilson A.M."/>
            <person name="Visagie C.M."/>
            <person name="Spraker J."/>
            <person name="Barnes I."/>
            <person name="Buitendag C."/>
            <person name="Ceriani C."/>
            <person name="Del Mar Angel L."/>
            <person name="du Plessis D."/>
            <person name="Fuchs T."/>
            <person name="Gasser K."/>
            <person name="Kramer D."/>
            <person name="Li W."/>
            <person name="Munsamy K."/>
            <person name="Piso A."/>
            <person name="Price J.L."/>
            <person name="Sonnekus B."/>
            <person name="Thomas C."/>
            <person name="van der Nest A."/>
            <person name="van Dijk A."/>
            <person name="van Heerden A."/>
            <person name="van Vuuren N."/>
            <person name="Yilmaz N."/>
            <person name="Duong T.A."/>
            <person name="van der Merwe N.A."/>
            <person name="Wingfield M.J."/>
            <person name="Wingfield B.D."/>
        </authorList>
    </citation>
    <scope>NUCLEOTIDE SEQUENCE [LARGE SCALE GENOMIC DNA]</scope>
    <source>
        <strain evidence="1 2">CMW 5346</strain>
    </source>
</reference>
<protein>
    <recommendedName>
        <fullName evidence="3">Protein kinase domain-containing protein</fullName>
    </recommendedName>
</protein>
<proteinExistence type="predicted"/>
<dbReference type="Proteomes" id="UP001583186">
    <property type="component" value="Unassembled WGS sequence"/>
</dbReference>
<gene>
    <name evidence="1" type="ORF">Sste5346_003393</name>
</gene>
<keyword evidence="2" id="KW-1185">Reference proteome</keyword>
<dbReference type="InterPro" id="IPR011009">
    <property type="entry name" value="Kinase-like_dom_sf"/>
</dbReference>